<dbReference type="Proteomes" id="UP001321445">
    <property type="component" value="Chromosome"/>
</dbReference>
<name>A0ABN6WWR7_9BACT</name>
<evidence type="ECO:0000313" key="3">
    <source>
        <dbReference type="Proteomes" id="UP001321445"/>
    </source>
</evidence>
<dbReference type="EMBL" id="AP027370">
    <property type="protein sequence ID" value="BDY12682.1"/>
    <property type="molecule type" value="Genomic_DNA"/>
</dbReference>
<reference evidence="2 3" key="1">
    <citation type="submission" date="2023-03" db="EMBL/GenBank/DDBJ databases">
        <title>Description of Hydrogenimonas sp. ISO32.</title>
        <authorList>
            <person name="Mino S."/>
            <person name="Fukazawa S."/>
            <person name="Sawabe T."/>
        </authorList>
    </citation>
    <scope>NUCLEOTIDE SEQUENCE [LARGE SCALE GENOMIC DNA]</scope>
    <source>
        <strain evidence="2 3">ISO32</strain>
    </source>
</reference>
<keyword evidence="3" id="KW-1185">Reference proteome</keyword>
<evidence type="ECO:0000313" key="2">
    <source>
        <dbReference type="EMBL" id="BDY12682.1"/>
    </source>
</evidence>
<evidence type="ECO:0000259" key="1">
    <source>
        <dbReference type="Pfam" id="PF08668"/>
    </source>
</evidence>
<organism evidence="2 3">
    <name type="scientific">Hydrogenimonas cancrithermarum</name>
    <dbReference type="NCBI Taxonomy" id="2993563"/>
    <lineage>
        <taxon>Bacteria</taxon>
        <taxon>Pseudomonadati</taxon>
        <taxon>Campylobacterota</taxon>
        <taxon>Epsilonproteobacteria</taxon>
        <taxon>Campylobacterales</taxon>
        <taxon>Hydrogenimonadaceae</taxon>
        <taxon>Hydrogenimonas</taxon>
    </lineage>
</organism>
<dbReference type="InterPro" id="IPR013976">
    <property type="entry name" value="HDOD"/>
</dbReference>
<dbReference type="SUPFAM" id="SSF109604">
    <property type="entry name" value="HD-domain/PDEase-like"/>
    <property type="match status" value="1"/>
</dbReference>
<protein>
    <recommendedName>
        <fullName evidence="1">HDOD domain-containing protein</fullName>
    </recommendedName>
</protein>
<dbReference type="Pfam" id="PF08668">
    <property type="entry name" value="HDOD"/>
    <property type="match status" value="1"/>
</dbReference>
<dbReference type="Gene3D" id="1.10.3210.10">
    <property type="entry name" value="Hypothetical protein af1432"/>
    <property type="match status" value="1"/>
</dbReference>
<proteinExistence type="predicted"/>
<accession>A0ABN6WWR7</accession>
<sequence length="268" mass="29851">MVTPQQIDIYLQRVPPLPESLQKSLNALEKGNLAAAAKAAASDAGLIGYLKRVVNSAAYGFRNRVNDPAQIFSALGVERAKELLYAYMVSRIAPEKWRYFALSNDDFTHFQTALMHKWEMLVRHESADEKFLSAAAVMSGGLVVADAVFGEHASDVALLRESGDYDLDTILERVSHLRFEQLVAVIAKKWEVDEDVIRLVRLAFGNLSCMEAKGDDTLCRLARLLHLLLFYELSRPIMLEAGANAFISFNPEFATPALETFENVIGIE</sequence>
<gene>
    <name evidence="2" type="ORF">HCR_09940</name>
</gene>
<feature type="domain" description="HDOD" evidence="1">
    <location>
        <begin position="15"/>
        <end position="201"/>
    </location>
</feature>
<dbReference type="RefSeq" id="WP_286337865.1">
    <property type="nucleotide sequence ID" value="NZ_AP027370.1"/>
</dbReference>